<evidence type="ECO:0000313" key="4">
    <source>
        <dbReference type="EMBL" id="KAK9144207.1"/>
    </source>
</evidence>
<keyword evidence="2" id="KW-1015">Disulfide bond</keyword>
<evidence type="ECO:0000256" key="1">
    <source>
        <dbReference type="ARBA" id="ARBA00022729"/>
    </source>
</evidence>
<dbReference type="Proteomes" id="UP001417504">
    <property type="component" value="Unassembled WGS sequence"/>
</dbReference>
<dbReference type="EMBL" id="JBBNAE010000002">
    <property type="protein sequence ID" value="KAK9144207.1"/>
    <property type="molecule type" value="Genomic_DNA"/>
</dbReference>
<sequence>MGKLSNMHGRRNLKSGKSFGPYREKWKIIWTLLRDICDVYAPCGDYGICDTNSSVLCKCSQGFETVSSRKWESSNWSDGCQRRVELKCGDEVGFLQLRRSNFPYLVQFVEGSGPDVKLRAVSIACALLMLRLMKVDACFGTMTC</sequence>
<protein>
    <recommendedName>
        <fullName evidence="3">S-locus glycoprotein domain-containing protein</fullName>
    </recommendedName>
</protein>
<keyword evidence="1" id="KW-0732">Signal</keyword>
<dbReference type="InterPro" id="IPR000858">
    <property type="entry name" value="S_locus_glycoprot_dom"/>
</dbReference>
<gene>
    <name evidence="4" type="ORF">Sjap_004110</name>
</gene>
<reference evidence="4 5" key="1">
    <citation type="submission" date="2024-01" db="EMBL/GenBank/DDBJ databases">
        <title>Genome assemblies of Stephania.</title>
        <authorList>
            <person name="Yang L."/>
        </authorList>
    </citation>
    <scope>NUCLEOTIDE SEQUENCE [LARGE SCALE GENOMIC DNA]</scope>
    <source>
        <strain evidence="4">QJT</strain>
        <tissue evidence="4">Leaf</tissue>
    </source>
</reference>
<evidence type="ECO:0000256" key="2">
    <source>
        <dbReference type="ARBA" id="ARBA00023157"/>
    </source>
</evidence>
<dbReference type="AlphaFoldDB" id="A0AAP0K1P4"/>
<dbReference type="PANTHER" id="PTHR32444:SF183">
    <property type="entry name" value="APPLE DOMAIN-CONTAINING PROTEIN"/>
    <property type="match status" value="1"/>
</dbReference>
<comment type="caution">
    <text evidence="4">The sequence shown here is derived from an EMBL/GenBank/DDBJ whole genome shotgun (WGS) entry which is preliminary data.</text>
</comment>
<evidence type="ECO:0000259" key="3">
    <source>
        <dbReference type="Pfam" id="PF00954"/>
    </source>
</evidence>
<organism evidence="4 5">
    <name type="scientific">Stephania japonica</name>
    <dbReference type="NCBI Taxonomy" id="461633"/>
    <lineage>
        <taxon>Eukaryota</taxon>
        <taxon>Viridiplantae</taxon>
        <taxon>Streptophyta</taxon>
        <taxon>Embryophyta</taxon>
        <taxon>Tracheophyta</taxon>
        <taxon>Spermatophyta</taxon>
        <taxon>Magnoliopsida</taxon>
        <taxon>Ranunculales</taxon>
        <taxon>Menispermaceae</taxon>
        <taxon>Menispermoideae</taxon>
        <taxon>Cissampelideae</taxon>
        <taxon>Stephania</taxon>
    </lineage>
</organism>
<evidence type="ECO:0000313" key="5">
    <source>
        <dbReference type="Proteomes" id="UP001417504"/>
    </source>
</evidence>
<dbReference type="GO" id="GO:0048544">
    <property type="term" value="P:recognition of pollen"/>
    <property type="evidence" value="ECO:0007669"/>
    <property type="project" value="InterPro"/>
</dbReference>
<dbReference type="PANTHER" id="PTHR32444">
    <property type="entry name" value="BULB-TYPE LECTIN DOMAIN-CONTAINING PROTEIN"/>
    <property type="match status" value="1"/>
</dbReference>
<proteinExistence type="predicted"/>
<name>A0AAP0K1P4_9MAGN</name>
<keyword evidence="5" id="KW-1185">Reference proteome</keyword>
<dbReference type="Pfam" id="PF00954">
    <property type="entry name" value="S_locus_glycop"/>
    <property type="match status" value="1"/>
</dbReference>
<feature type="domain" description="S-locus glycoprotein" evidence="3">
    <location>
        <begin position="23"/>
        <end position="65"/>
    </location>
</feature>
<accession>A0AAP0K1P4</accession>